<gene>
    <name evidence="1" type="ORF">LTR62_004211</name>
</gene>
<dbReference type="PANTHER" id="PTHR24148:SF82">
    <property type="entry name" value="HETEROKARYON INCOMPATIBILITY DOMAIN-CONTAINING PROTEIN"/>
    <property type="match status" value="1"/>
</dbReference>
<reference evidence="1" key="1">
    <citation type="submission" date="2023-08" db="EMBL/GenBank/DDBJ databases">
        <title>Black Yeasts Isolated from many extreme environments.</title>
        <authorList>
            <person name="Coleine C."/>
            <person name="Stajich J.E."/>
            <person name="Selbmann L."/>
        </authorList>
    </citation>
    <scope>NUCLEOTIDE SEQUENCE</scope>
    <source>
        <strain evidence="1">CCFEE 5401</strain>
    </source>
</reference>
<sequence>MADIYKGAYEVRVWLGYPDEVSTLAYTTITLLHQYAGVFRACYATVERMDRTERKKGYDRYYSGLVGGLRNPPTMTSLPEKMYAHFLALGRSDLLLRLPRQTPIQHSTQSHGSAQIDASPVSTPTLDVALRALDPIWLSAWFGRFWIIQEVVVARKAVFYSGSHIISYNELLDAATMHYWLAPWCDVDVEGIKAHIRSSAVPKRLLDNIIDAYLHSYNQCPITELLDIVAQAASDPDRVSKSHDRVYAARALSRVISNAPQLQPDYEISEDELWRRFTISALQVLEASETSPTVMLAMAGTQAKERSPGLPSWVLDLNSWTSETSRKMSHYIQFCRDHNAGGLGKWPGATVAPEDDSVLLIQAALCFKVDITWSRSGHRAFDSGVSAMGVSTRRQFRQEIKCRLVPHYMFCYRFAKTFDVMYGNLDEDFDLLMAHGNWFPQRDGSTMTFDKGKAMIERFVDQARQRLPEVTDVEVDIDRMTTHLLPYLERDLPEGSIDHTRVLASTSDGILCWIPEQSKAGDYVYALRGAPFFFVLRDLHDGHFSLVGDAYVHRYQDGEAWPSDEALIKTIRIR</sequence>
<evidence type="ECO:0008006" key="3">
    <source>
        <dbReference type="Google" id="ProtNLM"/>
    </source>
</evidence>
<dbReference type="AlphaFoldDB" id="A0AAN7YK41"/>
<evidence type="ECO:0000313" key="2">
    <source>
        <dbReference type="Proteomes" id="UP001310890"/>
    </source>
</evidence>
<dbReference type="EMBL" id="JAVRRL010000030">
    <property type="protein sequence ID" value="KAK5112455.1"/>
    <property type="molecule type" value="Genomic_DNA"/>
</dbReference>
<dbReference type="InterPro" id="IPR052895">
    <property type="entry name" value="HetReg/Transcr_Mod"/>
</dbReference>
<comment type="caution">
    <text evidence="1">The sequence shown here is derived from an EMBL/GenBank/DDBJ whole genome shotgun (WGS) entry which is preliminary data.</text>
</comment>
<proteinExistence type="predicted"/>
<dbReference type="Proteomes" id="UP001310890">
    <property type="component" value="Unassembled WGS sequence"/>
</dbReference>
<evidence type="ECO:0000313" key="1">
    <source>
        <dbReference type="EMBL" id="KAK5112455.1"/>
    </source>
</evidence>
<organism evidence="1 2">
    <name type="scientific">Meristemomyces frigidus</name>
    <dbReference type="NCBI Taxonomy" id="1508187"/>
    <lineage>
        <taxon>Eukaryota</taxon>
        <taxon>Fungi</taxon>
        <taxon>Dikarya</taxon>
        <taxon>Ascomycota</taxon>
        <taxon>Pezizomycotina</taxon>
        <taxon>Dothideomycetes</taxon>
        <taxon>Dothideomycetidae</taxon>
        <taxon>Mycosphaerellales</taxon>
        <taxon>Teratosphaeriaceae</taxon>
        <taxon>Meristemomyces</taxon>
    </lineage>
</organism>
<name>A0AAN7YK41_9PEZI</name>
<dbReference type="PANTHER" id="PTHR24148">
    <property type="entry name" value="ANKYRIN REPEAT DOMAIN-CONTAINING PROTEIN 39 HOMOLOG-RELATED"/>
    <property type="match status" value="1"/>
</dbReference>
<protein>
    <recommendedName>
        <fullName evidence="3">Heterokaryon incompatibility domain-containing protein</fullName>
    </recommendedName>
</protein>
<accession>A0AAN7YK41</accession>